<dbReference type="RefSeq" id="WP_134529583.1">
    <property type="nucleotide sequence ID" value="NZ_SOHN01000010.1"/>
</dbReference>
<feature type="region of interest" description="Disordered" evidence="1">
    <location>
        <begin position="27"/>
        <end position="63"/>
    </location>
</feature>
<evidence type="ECO:0000313" key="4">
    <source>
        <dbReference type="Proteomes" id="UP000297626"/>
    </source>
</evidence>
<sequence length="259" mass="28058">MRITGPTTALVSGLLAISLLSSCSTKASTDAPDPAVDTPDTVSSQEPITPTEHISNGNDPAITPENEIATLESLRFTPDLDGQAVGEKYTSNISRWGSAGATSETFYAWVEAGLPDMDIYAAEIAKNNVHVYATGLFGQDYESNPYVMDYISGVEKSNAAAIIGFTQTYSDENRQNSNSLNKEPLQSEIKTLSVSVESESEEKLIIVVQQRVEINDENTMYAGRLPNGNHMSNTYLGLIKDPNIEGNRIISTLDINDIN</sequence>
<keyword evidence="2" id="KW-0732">Signal</keyword>
<feature type="compositionally biased region" description="Low complexity" evidence="1">
    <location>
        <begin position="27"/>
        <end position="43"/>
    </location>
</feature>
<name>A0A4R9BPE1_9MICO</name>
<dbReference type="Proteomes" id="UP000297626">
    <property type="component" value="Unassembled WGS sequence"/>
</dbReference>
<organism evidence="3 4">
    <name type="scientific">Cryobacterium serini</name>
    <dbReference type="NCBI Taxonomy" id="1259201"/>
    <lineage>
        <taxon>Bacteria</taxon>
        <taxon>Bacillati</taxon>
        <taxon>Actinomycetota</taxon>
        <taxon>Actinomycetes</taxon>
        <taxon>Micrococcales</taxon>
        <taxon>Microbacteriaceae</taxon>
        <taxon>Cryobacterium</taxon>
    </lineage>
</organism>
<dbReference type="PROSITE" id="PS51257">
    <property type="entry name" value="PROKAR_LIPOPROTEIN"/>
    <property type="match status" value="1"/>
</dbReference>
<comment type="caution">
    <text evidence="3">The sequence shown here is derived from an EMBL/GenBank/DDBJ whole genome shotgun (WGS) entry which is preliminary data.</text>
</comment>
<dbReference type="EMBL" id="SOHN01000010">
    <property type="protein sequence ID" value="TFD88392.1"/>
    <property type="molecule type" value="Genomic_DNA"/>
</dbReference>
<feature type="signal peptide" evidence="2">
    <location>
        <begin position="1"/>
        <end position="27"/>
    </location>
</feature>
<gene>
    <name evidence="3" type="ORF">E3T51_09240</name>
</gene>
<evidence type="ECO:0000313" key="3">
    <source>
        <dbReference type="EMBL" id="TFD88392.1"/>
    </source>
</evidence>
<dbReference type="AlphaFoldDB" id="A0A4R9BPE1"/>
<reference evidence="3 4" key="1">
    <citation type="submission" date="2019-03" db="EMBL/GenBank/DDBJ databases">
        <title>Genomics of glacier-inhabiting Cryobacterium strains.</title>
        <authorList>
            <person name="Liu Q."/>
            <person name="Xin Y.-H."/>
        </authorList>
    </citation>
    <scope>NUCLEOTIDE SEQUENCE [LARGE SCALE GENOMIC DNA]</scope>
    <source>
        <strain evidence="3 4">Sr54</strain>
    </source>
</reference>
<evidence type="ECO:0000256" key="1">
    <source>
        <dbReference type="SAM" id="MobiDB-lite"/>
    </source>
</evidence>
<evidence type="ECO:0000256" key="2">
    <source>
        <dbReference type="SAM" id="SignalP"/>
    </source>
</evidence>
<keyword evidence="4" id="KW-1185">Reference proteome</keyword>
<protein>
    <submittedName>
        <fullName evidence="3">Uncharacterized protein</fullName>
    </submittedName>
</protein>
<accession>A0A4R9BPE1</accession>
<proteinExistence type="predicted"/>
<feature type="chain" id="PRO_5020189059" evidence="2">
    <location>
        <begin position="28"/>
        <end position="259"/>
    </location>
</feature>
<feature type="compositionally biased region" description="Polar residues" evidence="1">
    <location>
        <begin position="44"/>
        <end position="58"/>
    </location>
</feature>